<evidence type="ECO:0000313" key="1">
    <source>
        <dbReference type="EMBL" id="EJD33573.1"/>
    </source>
</evidence>
<sequence length="254" mass="27184">MAAGWSWAGSVFAHPAAGSKRARHRRQYKASARPQSLVATGDAVLPVGVDLQGRSEVLHSDSPVASGDPVLPFGADLLGYTEASPGPIDAPTSPTPSMLLDCLEQEVATVNKVDGSDTWWSQTETATTSDNAFIAPDIALHTAFASLSLHSPQPAPVKAELDLMYDLAQLVIPYAGLCGDKWDPRSLVNFLVAQMRISGANPRSVLEIQVWSAMAPHPYPMGGTRKSFPSKTKLKVFAKSELFYFGLPASLPRN</sequence>
<gene>
    <name evidence="1" type="ORF">AURDEDRAFT_177344</name>
</gene>
<accession>J0LAX5</accession>
<organism evidence="1 2">
    <name type="scientific">Auricularia subglabra (strain TFB-10046 / SS5)</name>
    <name type="common">White-rot fungus</name>
    <name type="synonym">Auricularia delicata (strain TFB10046)</name>
    <dbReference type="NCBI Taxonomy" id="717982"/>
    <lineage>
        <taxon>Eukaryota</taxon>
        <taxon>Fungi</taxon>
        <taxon>Dikarya</taxon>
        <taxon>Basidiomycota</taxon>
        <taxon>Agaricomycotina</taxon>
        <taxon>Agaricomycetes</taxon>
        <taxon>Auriculariales</taxon>
        <taxon>Auriculariaceae</taxon>
        <taxon>Auricularia</taxon>
    </lineage>
</organism>
<dbReference type="EMBL" id="JH688167">
    <property type="protein sequence ID" value="EJD33573.1"/>
    <property type="molecule type" value="Genomic_DNA"/>
</dbReference>
<dbReference type="AlphaFoldDB" id="J0LAX5"/>
<dbReference type="KEGG" id="adl:AURDEDRAFT_177344"/>
<dbReference type="Proteomes" id="UP000006514">
    <property type="component" value="Unassembled WGS sequence"/>
</dbReference>
<dbReference type="InParanoid" id="J0LAX5"/>
<keyword evidence="2" id="KW-1185">Reference proteome</keyword>
<proteinExistence type="predicted"/>
<reference evidence="2" key="1">
    <citation type="journal article" date="2012" name="Science">
        <title>The Paleozoic origin of enzymatic lignin decomposition reconstructed from 31 fungal genomes.</title>
        <authorList>
            <person name="Floudas D."/>
            <person name="Binder M."/>
            <person name="Riley R."/>
            <person name="Barry K."/>
            <person name="Blanchette R.A."/>
            <person name="Henrissat B."/>
            <person name="Martinez A.T."/>
            <person name="Otillar R."/>
            <person name="Spatafora J.W."/>
            <person name="Yadav J.S."/>
            <person name="Aerts A."/>
            <person name="Benoit I."/>
            <person name="Boyd A."/>
            <person name="Carlson A."/>
            <person name="Copeland A."/>
            <person name="Coutinho P.M."/>
            <person name="de Vries R.P."/>
            <person name="Ferreira P."/>
            <person name="Findley K."/>
            <person name="Foster B."/>
            <person name="Gaskell J."/>
            <person name="Glotzer D."/>
            <person name="Gorecki P."/>
            <person name="Heitman J."/>
            <person name="Hesse C."/>
            <person name="Hori C."/>
            <person name="Igarashi K."/>
            <person name="Jurgens J.A."/>
            <person name="Kallen N."/>
            <person name="Kersten P."/>
            <person name="Kohler A."/>
            <person name="Kuees U."/>
            <person name="Kumar T.K.A."/>
            <person name="Kuo A."/>
            <person name="LaButti K."/>
            <person name="Larrondo L.F."/>
            <person name="Lindquist E."/>
            <person name="Ling A."/>
            <person name="Lombard V."/>
            <person name="Lucas S."/>
            <person name="Lundell T."/>
            <person name="Martin R."/>
            <person name="McLaughlin D.J."/>
            <person name="Morgenstern I."/>
            <person name="Morin E."/>
            <person name="Murat C."/>
            <person name="Nagy L.G."/>
            <person name="Nolan M."/>
            <person name="Ohm R.A."/>
            <person name="Patyshakuliyeva A."/>
            <person name="Rokas A."/>
            <person name="Ruiz-Duenas F.J."/>
            <person name="Sabat G."/>
            <person name="Salamov A."/>
            <person name="Samejima M."/>
            <person name="Schmutz J."/>
            <person name="Slot J.C."/>
            <person name="St John F."/>
            <person name="Stenlid J."/>
            <person name="Sun H."/>
            <person name="Sun S."/>
            <person name="Syed K."/>
            <person name="Tsang A."/>
            <person name="Wiebenga A."/>
            <person name="Young D."/>
            <person name="Pisabarro A."/>
            <person name="Eastwood D.C."/>
            <person name="Martin F."/>
            <person name="Cullen D."/>
            <person name="Grigoriev I.V."/>
            <person name="Hibbett D.S."/>
        </authorList>
    </citation>
    <scope>NUCLEOTIDE SEQUENCE [LARGE SCALE GENOMIC DNA]</scope>
    <source>
        <strain evidence="2">TFB10046</strain>
    </source>
</reference>
<protein>
    <submittedName>
        <fullName evidence="1">Uncharacterized protein</fullName>
    </submittedName>
</protein>
<name>J0LAX5_AURST</name>
<evidence type="ECO:0000313" key="2">
    <source>
        <dbReference type="Proteomes" id="UP000006514"/>
    </source>
</evidence>